<evidence type="ECO:0000256" key="1">
    <source>
        <dbReference type="SAM" id="MobiDB-lite"/>
    </source>
</evidence>
<keyword evidence="3" id="KW-1185">Reference proteome</keyword>
<accession>A0AAD7IXQ1</accession>
<feature type="region of interest" description="Disordered" evidence="1">
    <location>
        <begin position="107"/>
        <end position="156"/>
    </location>
</feature>
<comment type="caution">
    <text evidence="2">The sequence shown here is derived from an EMBL/GenBank/DDBJ whole genome shotgun (WGS) entry which is preliminary data.</text>
</comment>
<evidence type="ECO:0000313" key="2">
    <source>
        <dbReference type="EMBL" id="KAJ7752683.1"/>
    </source>
</evidence>
<sequence>MRHPSRSLIALIDSRTNTSARPPLLSLLLPFSPHLHPSTFPPCAAILVPIAVTSSSRAWPKAVKCPILNLFAYAHPPLLARRRACADDSPSVRIPYIHLTFTVTRPTSRTLHPRLSRQQPQRPQRPCRRRRTPSPPTPPPIPPSQLPPSPHTPSLK</sequence>
<name>A0AAD7IXQ1_9AGAR</name>
<protein>
    <submittedName>
        <fullName evidence="2">Uncharacterized protein</fullName>
    </submittedName>
</protein>
<feature type="compositionally biased region" description="Pro residues" evidence="1">
    <location>
        <begin position="133"/>
        <end position="156"/>
    </location>
</feature>
<evidence type="ECO:0000313" key="3">
    <source>
        <dbReference type="Proteomes" id="UP001215598"/>
    </source>
</evidence>
<dbReference type="Proteomes" id="UP001215598">
    <property type="component" value="Unassembled WGS sequence"/>
</dbReference>
<organism evidence="2 3">
    <name type="scientific">Mycena metata</name>
    <dbReference type="NCBI Taxonomy" id="1033252"/>
    <lineage>
        <taxon>Eukaryota</taxon>
        <taxon>Fungi</taxon>
        <taxon>Dikarya</taxon>
        <taxon>Basidiomycota</taxon>
        <taxon>Agaricomycotina</taxon>
        <taxon>Agaricomycetes</taxon>
        <taxon>Agaricomycetidae</taxon>
        <taxon>Agaricales</taxon>
        <taxon>Marasmiineae</taxon>
        <taxon>Mycenaceae</taxon>
        <taxon>Mycena</taxon>
    </lineage>
</organism>
<proteinExistence type="predicted"/>
<dbReference type="AlphaFoldDB" id="A0AAD7IXQ1"/>
<dbReference type="EMBL" id="JARKIB010000058">
    <property type="protein sequence ID" value="KAJ7752683.1"/>
    <property type="molecule type" value="Genomic_DNA"/>
</dbReference>
<gene>
    <name evidence="2" type="ORF">B0H16DRAFT_1546159</name>
</gene>
<reference evidence="2" key="1">
    <citation type="submission" date="2023-03" db="EMBL/GenBank/DDBJ databases">
        <title>Massive genome expansion in bonnet fungi (Mycena s.s.) driven by repeated elements and novel gene families across ecological guilds.</title>
        <authorList>
            <consortium name="Lawrence Berkeley National Laboratory"/>
            <person name="Harder C.B."/>
            <person name="Miyauchi S."/>
            <person name="Viragh M."/>
            <person name="Kuo A."/>
            <person name="Thoen E."/>
            <person name="Andreopoulos B."/>
            <person name="Lu D."/>
            <person name="Skrede I."/>
            <person name="Drula E."/>
            <person name="Henrissat B."/>
            <person name="Morin E."/>
            <person name="Kohler A."/>
            <person name="Barry K."/>
            <person name="LaButti K."/>
            <person name="Morin E."/>
            <person name="Salamov A."/>
            <person name="Lipzen A."/>
            <person name="Mereny Z."/>
            <person name="Hegedus B."/>
            <person name="Baldrian P."/>
            <person name="Stursova M."/>
            <person name="Weitz H."/>
            <person name="Taylor A."/>
            <person name="Grigoriev I.V."/>
            <person name="Nagy L.G."/>
            <person name="Martin F."/>
            <person name="Kauserud H."/>
        </authorList>
    </citation>
    <scope>NUCLEOTIDE SEQUENCE</scope>
    <source>
        <strain evidence="2">CBHHK182m</strain>
    </source>
</reference>